<proteinExistence type="predicted"/>
<protein>
    <submittedName>
        <fullName evidence="2">Uncharacterized protein</fullName>
    </submittedName>
</protein>
<dbReference type="PATRIC" id="fig|69.6.peg.4135"/>
<gene>
    <name evidence="2" type="ORF">GLE_4193</name>
</gene>
<evidence type="ECO:0000313" key="2">
    <source>
        <dbReference type="EMBL" id="ALN59535.1"/>
    </source>
</evidence>
<feature type="compositionally biased region" description="Basic and acidic residues" evidence="1">
    <location>
        <begin position="32"/>
        <end position="46"/>
    </location>
</feature>
<dbReference type="STRING" id="69.GLE_4193"/>
<dbReference type="AlphaFoldDB" id="A0A0S2DMP9"/>
<organism evidence="2 3">
    <name type="scientific">Lysobacter enzymogenes</name>
    <dbReference type="NCBI Taxonomy" id="69"/>
    <lineage>
        <taxon>Bacteria</taxon>
        <taxon>Pseudomonadati</taxon>
        <taxon>Pseudomonadota</taxon>
        <taxon>Gammaproteobacteria</taxon>
        <taxon>Lysobacterales</taxon>
        <taxon>Lysobacteraceae</taxon>
        <taxon>Lysobacter</taxon>
    </lineage>
</organism>
<dbReference type="Proteomes" id="UP000061569">
    <property type="component" value="Chromosome"/>
</dbReference>
<feature type="region of interest" description="Disordered" evidence="1">
    <location>
        <begin position="19"/>
        <end position="99"/>
    </location>
</feature>
<feature type="compositionally biased region" description="Basic and acidic residues" evidence="1">
    <location>
        <begin position="55"/>
        <end position="73"/>
    </location>
</feature>
<name>A0A0S2DMP9_LYSEN</name>
<reference evidence="2 3" key="1">
    <citation type="submission" date="2015-11" db="EMBL/GenBank/DDBJ databases">
        <title>Genome sequences of Lysobacter enzymogenes strain C3 and Lysobacter antibioticus ATCC 29479.</title>
        <authorList>
            <person name="Kobayashi D.Y."/>
        </authorList>
    </citation>
    <scope>NUCLEOTIDE SEQUENCE [LARGE SCALE GENOMIC DNA]</scope>
    <source>
        <strain evidence="2 3">C3</strain>
    </source>
</reference>
<feature type="compositionally biased region" description="Basic residues" evidence="1">
    <location>
        <begin position="19"/>
        <end position="31"/>
    </location>
</feature>
<accession>A0A0S2DMP9</accession>
<dbReference type="EMBL" id="CP013140">
    <property type="protein sequence ID" value="ALN59535.1"/>
    <property type="molecule type" value="Genomic_DNA"/>
</dbReference>
<dbReference type="KEGG" id="lez:GLE_4193"/>
<sequence length="99" mass="10776">MSTYNRPAMPRPILRTHALRHALRGGPRNRRKAGDAGRGRIRDRGQARHGVPGPESDRSPGGEGRPAVERTPEFKASPPDAEAHSEARPHASCRSLTVT</sequence>
<evidence type="ECO:0000313" key="3">
    <source>
        <dbReference type="Proteomes" id="UP000061569"/>
    </source>
</evidence>
<evidence type="ECO:0000256" key="1">
    <source>
        <dbReference type="SAM" id="MobiDB-lite"/>
    </source>
</evidence>